<accession>A0A2T0QE21</accession>
<reference evidence="4 5" key="1">
    <citation type="submission" date="2018-03" db="EMBL/GenBank/DDBJ databases">
        <title>Genomic Encyclopedia of Archaeal and Bacterial Type Strains, Phase II (KMG-II): from individual species to whole genera.</title>
        <authorList>
            <person name="Goeker M."/>
        </authorList>
    </citation>
    <scope>NUCLEOTIDE SEQUENCE [LARGE SCALE GENOMIC DNA]</scope>
    <source>
        <strain evidence="4 5">DSM 45601</strain>
    </source>
</reference>
<feature type="domain" description="Chitin-binding type-4" evidence="3">
    <location>
        <begin position="37"/>
        <end position="222"/>
    </location>
</feature>
<dbReference type="PANTHER" id="PTHR34823:SF1">
    <property type="entry name" value="CHITIN-BINDING TYPE-4 DOMAIN-CONTAINING PROTEIN"/>
    <property type="match status" value="1"/>
</dbReference>
<dbReference type="RefSeq" id="WP_106239197.1">
    <property type="nucleotide sequence ID" value="NZ_PVZC01000001.1"/>
</dbReference>
<evidence type="ECO:0000259" key="3">
    <source>
        <dbReference type="Pfam" id="PF03067"/>
    </source>
</evidence>
<dbReference type="Pfam" id="PF03067">
    <property type="entry name" value="LPMO_10"/>
    <property type="match status" value="1"/>
</dbReference>
<dbReference type="PANTHER" id="PTHR34823">
    <property type="entry name" value="GLCNAC-BINDING PROTEIN A"/>
    <property type="match status" value="1"/>
</dbReference>
<evidence type="ECO:0000256" key="2">
    <source>
        <dbReference type="SAM" id="SignalP"/>
    </source>
</evidence>
<dbReference type="InterPro" id="IPR004302">
    <property type="entry name" value="Cellulose/chitin-bd_N"/>
</dbReference>
<evidence type="ECO:0000313" key="4">
    <source>
        <dbReference type="EMBL" id="PRY02158.1"/>
    </source>
</evidence>
<dbReference type="CDD" id="cd21177">
    <property type="entry name" value="LPMO_AA10"/>
    <property type="match status" value="1"/>
</dbReference>
<evidence type="ECO:0000313" key="5">
    <source>
        <dbReference type="Proteomes" id="UP000237846"/>
    </source>
</evidence>
<sequence>MFSPPHVRVRSALRPILVALTSLLLLSTMFTGTASAHGSITSPATRNYGCWERWGHDHLNPNMAQQDPMCWQAWQANPNAMWNWNGLYRENLRGNHRGSIPDGQLCSGGRAEGGRYNALDAVGAWQTTRLPSSSNFSVTLTDQARHGADYFQIYVTRQGVNTATQPLRWSDLELIRTTGSYAPAETTVISNLSAPGRTGRHVVYTIWQASHLDQSYYLCSDVTFG</sequence>
<proteinExistence type="predicted"/>
<dbReference type="AlphaFoldDB" id="A0A2T0QE21"/>
<evidence type="ECO:0000256" key="1">
    <source>
        <dbReference type="ARBA" id="ARBA00022729"/>
    </source>
</evidence>
<dbReference type="Proteomes" id="UP000237846">
    <property type="component" value="Unassembled WGS sequence"/>
</dbReference>
<gene>
    <name evidence="4" type="ORF">CLV72_101759</name>
</gene>
<keyword evidence="5" id="KW-1185">Reference proteome</keyword>
<keyword evidence="1 2" id="KW-0732">Signal</keyword>
<organism evidence="4 5">
    <name type="scientific">Allonocardiopsis opalescens</name>
    <dbReference type="NCBI Taxonomy" id="1144618"/>
    <lineage>
        <taxon>Bacteria</taxon>
        <taxon>Bacillati</taxon>
        <taxon>Actinomycetota</taxon>
        <taxon>Actinomycetes</taxon>
        <taxon>Streptosporangiales</taxon>
        <taxon>Allonocardiopsis</taxon>
    </lineage>
</organism>
<dbReference type="OrthoDB" id="5179374at2"/>
<dbReference type="SUPFAM" id="SSF81296">
    <property type="entry name" value="E set domains"/>
    <property type="match status" value="1"/>
</dbReference>
<feature type="signal peptide" evidence="2">
    <location>
        <begin position="1"/>
        <end position="36"/>
    </location>
</feature>
<dbReference type="InterPro" id="IPR051024">
    <property type="entry name" value="GlcNAc_Chitin_IntDeg"/>
</dbReference>
<feature type="chain" id="PRO_5015665441" evidence="2">
    <location>
        <begin position="37"/>
        <end position="225"/>
    </location>
</feature>
<name>A0A2T0QE21_9ACTN</name>
<dbReference type="EMBL" id="PVZC01000001">
    <property type="protein sequence ID" value="PRY02158.1"/>
    <property type="molecule type" value="Genomic_DNA"/>
</dbReference>
<comment type="caution">
    <text evidence="4">The sequence shown here is derived from an EMBL/GenBank/DDBJ whole genome shotgun (WGS) entry which is preliminary data.</text>
</comment>
<dbReference type="InterPro" id="IPR014756">
    <property type="entry name" value="Ig_E-set"/>
</dbReference>
<dbReference type="Gene3D" id="2.70.50.50">
    <property type="entry name" value="chitin-binding protein cbp21"/>
    <property type="match status" value="1"/>
</dbReference>
<protein>
    <submittedName>
        <fullName evidence="4">Chitin-binding protein</fullName>
    </submittedName>
</protein>